<dbReference type="Proteomes" id="UP000253507">
    <property type="component" value="Unassembled WGS sequence"/>
</dbReference>
<accession>A0A367E6B2</accession>
<gene>
    <name evidence="1" type="ORF">DQ392_33055</name>
</gene>
<keyword evidence="2" id="KW-1185">Reference proteome</keyword>
<reference evidence="1 2" key="1">
    <citation type="submission" date="2018-06" db="EMBL/GenBank/DDBJ databases">
        <title>Streptomyces reniochalinae sp. nov. and Streptomyces diacarnus sp. nov. from marine sponges.</title>
        <authorList>
            <person name="Li L."/>
        </authorList>
    </citation>
    <scope>NUCLEOTIDE SEQUENCE [LARGE SCALE GENOMIC DNA]</scope>
    <source>
        <strain evidence="1 2">LHW50302</strain>
    </source>
</reference>
<dbReference type="AlphaFoldDB" id="A0A367E6B2"/>
<evidence type="ECO:0000313" key="1">
    <source>
        <dbReference type="EMBL" id="RCG13322.1"/>
    </source>
</evidence>
<dbReference type="EMBL" id="QOIM01000057">
    <property type="protein sequence ID" value="RCG13322.1"/>
    <property type="molecule type" value="Genomic_DNA"/>
</dbReference>
<name>A0A367E6B2_9ACTN</name>
<protein>
    <submittedName>
        <fullName evidence="1">Uncharacterized protein</fullName>
    </submittedName>
</protein>
<organism evidence="1 2">
    <name type="scientific">Streptomyces reniochalinae</name>
    <dbReference type="NCBI Taxonomy" id="2250578"/>
    <lineage>
        <taxon>Bacteria</taxon>
        <taxon>Bacillati</taxon>
        <taxon>Actinomycetota</taxon>
        <taxon>Actinomycetes</taxon>
        <taxon>Kitasatosporales</taxon>
        <taxon>Streptomycetaceae</taxon>
        <taxon>Streptomyces</taxon>
    </lineage>
</organism>
<comment type="caution">
    <text evidence="1">The sequence shown here is derived from an EMBL/GenBank/DDBJ whole genome shotgun (WGS) entry which is preliminary data.</text>
</comment>
<sequence length="151" mass="16875">MEFTVANSRTMYTFFPEEGEDWPNLFECLADALRERDPNTFIRSVDNADDPIRPGPPELWFGITIADEELDGFAAHTPTGVALKDATPALAAEFAHWLRDKVTPSGAGITFNTSWGLEDDMPSELLPHGWLAETRELIEQHVTDAVDLNEE</sequence>
<proteinExistence type="predicted"/>
<evidence type="ECO:0000313" key="2">
    <source>
        <dbReference type="Proteomes" id="UP000253507"/>
    </source>
</evidence>